<feature type="signal peptide" evidence="3">
    <location>
        <begin position="1"/>
        <end position="21"/>
    </location>
</feature>
<dbReference type="Gene3D" id="2.60.20.10">
    <property type="entry name" value="Crystallins"/>
    <property type="match status" value="2"/>
</dbReference>
<dbReference type="InterPro" id="IPR011024">
    <property type="entry name" value="G_crystallin-like"/>
</dbReference>
<evidence type="ECO:0000256" key="1">
    <source>
        <dbReference type="ARBA" id="ARBA00009646"/>
    </source>
</evidence>
<gene>
    <name evidence="5" type="ORF">QYM36_006407</name>
</gene>
<evidence type="ECO:0000256" key="2">
    <source>
        <dbReference type="ARBA" id="ARBA00022737"/>
    </source>
</evidence>
<reference evidence="5" key="1">
    <citation type="submission" date="2023-07" db="EMBL/GenBank/DDBJ databases">
        <title>Chromosome-level genome assembly of Artemia franciscana.</title>
        <authorList>
            <person name="Jo E."/>
        </authorList>
    </citation>
    <scope>NUCLEOTIDE SEQUENCE</scope>
    <source>
        <tissue evidence="5">Whole body</tissue>
    </source>
</reference>
<dbReference type="AlphaFoldDB" id="A0AA88HWL2"/>
<proteinExistence type="inferred from homology"/>
<dbReference type="SUPFAM" id="SSF49695">
    <property type="entry name" value="gamma-Crystallin-like"/>
    <property type="match status" value="1"/>
</dbReference>
<evidence type="ECO:0000259" key="4">
    <source>
        <dbReference type="SMART" id="SM00247"/>
    </source>
</evidence>
<evidence type="ECO:0000256" key="3">
    <source>
        <dbReference type="SAM" id="SignalP"/>
    </source>
</evidence>
<dbReference type="SMART" id="SM00247">
    <property type="entry name" value="XTALbg"/>
    <property type="match status" value="1"/>
</dbReference>
<comment type="caution">
    <text evidence="5">The sequence shown here is derived from an EMBL/GenBank/DDBJ whole genome shotgun (WGS) entry which is preliminary data.</text>
</comment>
<sequence>VHKKMWIKLAILLVFSLVGQKAQISHSIILYEGTQGWGDSLKIENYVNDLNSVGFNNKASSLCVEDGIWILYDAPSYNMYSDLPSGYFWGEDYCTDLAHDLRQKVSSLRYVGSPFGYKVDGVHLYGRPWFGGTEIFLTGEARISFLVKSLVVTGKSVWTLYEKQDFSGYHVCVAPSNSSSGYPGFYTKEADFGFAGRKIRSIQKDCFP</sequence>
<comment type="similarity">
    <text evidence="1">Belongs to the beta/gamma-crystallin family.</text>
</comment>
<keyword evidence="3" id="KW-0732">Signal</keyword>
<feature type="domain" description="Beta/gamma crystallin 'Greek key'" evidence="4">
    <location>
        <begin position="27"/>
        <end position="111"/>
    </location>
</feature>
<evidence type="ECO:0000313" key="5">
    <source>
        <dbReference type="EMBL" id="KAK2717619.1"/>
    </source>
</evidence>
<feature type="non-terminal residue" evidence="5">
    <location>
        <position position="1"/>
    </location>
</feature>
<dbReference type="Pfam" id="PF00030">
    <property type="entry name" value="Crystall"/>
    <property type="match status" value="1"/>
</dbReference>
<name>A0AA88HWL2_ARTSF</name>
<organism evidence="5 6">
    <name type="scientific">Artemia franciscana</name>
    <name type="common">Brine shrimp</name>
    <name type="synonym">Artemia sanfranciscana</name>
    <dbReference type="NCBI Taxonomy" id="6661"/>
    <lineage>
        <taxon>Eukaryota</taxon>
        <taxon>Metazoa</taxon>
        <taxon>Ecdysozoa</taxon>
        <taxon>Arthropoda</taxon>
        <taxon>Crustacea</taxon>
        <taxon>Branchiopoda</taxon>
        <taxon>Anostraca</taxon>
        <taxon>Artemiidae</taxon>
        <taxon>Artemia</taxon>
    </lineage>
</organism>
<dbReference type="InterPro" id="IPR001064">
    <property type="entry name" value="Beta/gamma_crystallin"/>
</dbReference>
<dbReference type="EMBL" id="JAVRJZ010000010">
    <property type="protein sequence ID" value="KAK2717619.1"/>
    <property type="molecule type" value="Genomic_DNA"/>
</dbReference>
<feature type="chain" id="PRO_5041696130" description="Beta/gamma crystallin 'Greek key' domain-containing protein" evidence="3">
    <location>
        <begin position="22"/>
        <end position="208"/>
    </location>
</feature>
<protein>
    <recommendedName>
        <fullName evidence="4">Beta/gamma crystallin 'Greek key' domain-containing protein</fullName>
    </recommendedName>
</protein>
<keyword evidence="2" id="KW-0677">Repeat</keyword>
<evidence type="ECO:0000313" key="6">
    <source>
        <dbReference type="Proteomes" id="UP001187531"/>
    </source>
</evidence>
<dbReference type="Proteomes" id="UP001187531">
    <property type="component" value="Unassembled WGS sequence"/>
</dbReference>
<keyword evidence="6" id="KW-1185">Reference proteome</keyword>
<accession>A0AA88HWL2</accession>